<dbReference type="PANTHER" id="PTHR43065:SF42">
    <property type="entry name" value="TWO-COMPONENT SENSOR PPRA"/>
    <property type="match status" value="1"/>
</dbReference>
<dbReference type="InterPro" id="IPR000700">
    <property type="entry name" value="PAS-assoc_C"/>
</dbReference>
<dbReference type="InterPro" id="IPR001789">
    <property type="entry name" value="Sig_transdc_resp-reg_receiver"/>
</dbReference>
<dbReference type="InterPro" id="IPR013656">
    <property type="entry name" value="PAS_4"/>
</dbReference>
<dbReference type="InterPro" id="IPR001610">
    <property type="entry name" value="PAC"/>
</dbReference>
<dbReference type="PROSITE" id="PS50112">
    <property type="entry name" value="PAS"/>
    <property type="match status" value="1"/>
</dbReference>
<evidence type="ECO:0000259" key="9">
    <source>
        <dbReference type="PROSITE" id="PS50112"/>
    </source>
</evidence>
<feature type="domain" description="PAS" evidence="9">
    <location>
        <begin position="142"/>
        <end position="200"/>
    </location>
</feature>
<dbReference type="SUPFAM" id="SSF55785">
    <property type="entry name" value="PYP-like sensor domain (PAS domain)"/>
    <property type="match status" value="2"/>
</dbReference>
<keyword evidence="4" id="KW-0418">Kinase</keyword>
<dbReference type="CDD" id="cd00156">
    <property type="entry name" value="REC"/>
    <property type="match status" value="1"/>
</dbReference>
<dbReference type="InterPro" id="IPR003661">
    <property type="entry name" value="HisK_dim/P_dom"/>
</dbReference>
<evidence type="ECO:0000259" key="7">
    <source>
        <dbReference type="PROSITE" id="PS50109"/>
    </source>
</evidence>
<dbReference type="SMART" id="SM00091">
    <property type="entry name" value="PAS"/>
    <property type="match status" value="2"/>
</dbReference>
<dbReference type="SMART" id="SM00448">
    <property type="entry name" value="REC"/>
    <property type="match status" value="1"/>
</dbReference>
<dbReference type="Pfam" id="PF00512">
    <property type="entry name" value="HisKA"/>
    <property type="match status" value="1"/>
</dbReference>
<dbReference type="GO" id="GO:0000155">
    <property type="term" value="F:phosphorelay sensor kinase activity"/>
    <property type="evidence" value="ECO:0007669"/>
    <property type="project" value="InterPro"/>
</dbReference>
<dbReference type="SMART" id="SM00387">
    <property type="entry name" value="HATPase_c"/>
    <property type="match status" value="1"/>
</dbReference>
<dbReference type="Pfam" id="PF08448">
    <property type="entry name" value="PAS_4"/>
    <property type="match status" value="1"/>
</dbReference>
<dbReference type="InterPro" id="IPR036890">
    <property type="entry name" value="HATPase_C_sf"/>
</dbReference>
<protein>
    <submittedName>
        <fullName evidence="11">Blue-light-activated protein</fullName>
    </submittedName>
</protein>
<dbReference type="Gene3D" id="3.30.450.20">
    <property type="entry name" value="PAS domain"/>
    <property type="match status" value="2"/>
</dbReference>
<dbReference type="CDD" id="cd00130">
    <property type="entry name" value="PAS"/>
    <property type="match status" value="2"/>
</dbReference>
<proteinExistence type="predicted"/>
<dbReference type="Gene3D" id="3.30.565.10">
    <property type="entry name" value="Histidine kinase-like ATPase, C-terminal domain"/>
    <property type="match status" value="1"/>
</dbReference>
<name>A0A1J5ST89_9ZZZZ</name>
<dbReference type="Pfam" id="PF00072">
    <property type="entry name" value="Response_reg"/>
    <property type="match status" value="1"/>
</dbReference>
<evidence type="ECO:0000256" key="6">
    <source>
        <dbReference type="ARBA" id="ARBA00023012"/>
    </source>
</evidence>
<evidence type="ECO:0000256" key="5">
    <source>
        <dbReference type="ARBA" id="ARBA00022840"/>
    </source>
</evidence>
<dbReference type="PRINTS" id="PR00344">
    <property type="entry name" value="BCTRLSENSOR"/>
</dbReference>
<dbReference type="SUPFAM" id="SSF55874">
    <property type="entry name" value="ATPase domain of HSP90 chaperone/DNA topoisomerase II/histidine kinase"/>
    <property type="match status" value="1"/>
</dbReference>
<keyword evidence="5" id="KW-0067">ATP-binding</keyword>
<feature type="domain" description="Histidine kinase" evidence="7">
    <location>
        <begin position="280"/>
        <end position="504"/>
    </location>
</feature>
<dbReference type="Pfam" id="PF02518">
    <property type="entry name" value="HATPase_c"/>
    <property type="match status" value="1"/>
</dbReference>
<dbReference type="Gene3D" id="3.40.50.2300">
    <property type="match status" value="1"/>
</dbReference>
<comment type="caution">
    <text evidence="11">The sequence shown here is derived from an EMBL/GenBank/DDBJ whole genome shotgun (WGS) entry which is preliminary data.</text>
</comment>
<evidence type="ECO:0000313" key="11">
    <source>
        <dbReference type="EMBL" id="OIR07245.1"/>
    </source>
</evidence>
<dbReference type="InterPro" id="IPR003594">
    <property type="entry name" value="HATPase_dom"/>
</dbReference>
<dbReference type="SMART" id="SM00086">
    <property type="entry name" value="PAC"/>
    <property type="match status" value="2"/>
</dbReference>
<dbReference type="InterPro" id="IPR004358">
    <property type="entry name" value="Sig_transdc_His_kin-like_C"/>
</dbReference>
<dbReference type="InterPro" id="IPR011006">
    <property type="entry name" value="CheY-like_superfamily"/>
</dbReference>
<dbReference type="InterPro" id="IPR035965">
    <property type="entry name" value="PAS-like_dom_sf"/>
</dbReference>
<dbReference type="SUPFAM" id="SSF52172">
    <property type="entry name" value="CheY-like"/>
    <property type="match status" value="1"/>
</dbReference>
<dbReference type="SMART" id="SM00388">
    <property type="entry name" value="HisKA"/>
    <property type="match status" value="1"/>
</dbReference>
<accession>A0A1J5ST89</accession>
<keyword evidence="1" id="KW-0597">Phosphoprotein</keyword>
<evidence type="ECO:0000259" key="10">
    <source>
        <dbReference type="PROSITE" id="PS50113"/>
    </source>
</evidence>
<dbReference type="PROSITE" id="PS50110">
    <property type="entry name" value="RESPONSE_REGULATORY"/>
    <property type="match status" value="1"/>
</dbReference>
<feature type="domain" description="PAC" evidence="10">
    <location>
        <begin position="215"/>
        <end position="267"/>
    </location>
</feature>
<reference evidence="11" key="1">
    <citation type="submission" date="2016-10" db="EMBL/GenBank/DDBJ databases">
        <title>Sequence of Gallionella enrichment culture.</title>
        <authorList>
            <person name="Poehlein A."/>
            <person name="Muehling M."/>
            <person name="Daniel R."/>
        </authorList>
    </citation>
    <scope>NUCLEOTIDE SEQUENCE</scope>
</reference>
<keyword evidence="6" id="KW-0902">Two-component regulatory system</keyword>
<dbReference type="SUPFAM" id="SSF47384">
    <property type="entry name" value="Homodimeric domain of signal transducing histidine kinase"/>
    <property type="match status" value="1"/>
</dbReference>
<keyword evidence="2" id="KW-0808">Transferase</keyword>
<dbReference type="Pfam" id="PF00989">
    <property type="entry name" value="PAS"/>
    <property type="match status" value="1"/>
</dbReference>
<dbReference type="GO" id="GO:0005524">
    <property type="term" value="F:ATP binding"/>
    <property type="evidence" value="ECO:0007669"/>
    <property type="project" value="UniProtKB-KW"/>
</dbReference>
<dbReference type="InterPro" id="IPR036097">
    <property type="entry name" value="HisK_dim/P_sf"/>
</dbReference>
<evidence type="ECO:0000259" key="8">
    <source>
        <dbReference type="PROSITE" id="PS50110"/>
    </source>
</evidence>
<dbReference type="Gene3D" id="1.10.287.130">
    <property type="match status" value="1"/>
</dbReference>
<dbReference type="EMBL" id="MLJW01000038">
    <property type="protein sequence ID" value="OIR07245.1"/>
    <property type="molecule type" value="Genomic_DNA"/>
</dbReference>
<organism evidence="11">
    <name type="scientific">mine drainage metagenome</name>
    <dbReference type="NCBI Taxonomy" id="410659"/>
    <lineage>
        <taxon>unclassified sequences</taxon>
        <taxon>metagenomes</taxon>
        <taxon>ecological metagenomes</taxon>
    </lineage>
</organism>
<dbReference type="PANTHER" id="PTHR43065">
    <property type="entry name" value="SENSOR HISTIDINE KINASE"/>
    <property type="match status" value="1"/>
</dbReference>
<dbReference type="InterPro" id="IPR013767">
    <property type="entry name" value="PAS_fold"/>
</dbReference>
<evidence type="ECO:0000256" key="2">
    <source>
        <dbReference type="ARBA" id="ARBA00022679"/>
    </source>
</evidence>
<dbReference type="InterPro" id="IPR005467">
    <property type="entry name" value="His_kinase_dom"/>
</dbReference>
<dbReference type="GO" id="GO:0006355">
    <property type="term" value="P:regulation of DNA-templated transcription"/>
    <property type="evidence" value="ECO:0007669"/>
    <property type="project" value="InterPro"/>
</dbReference>
<dbReference type="AlphaFoldDB" id="A0A1J5ST89"/>
<evidence type="ECO:0000256" key="3">
    <source>
        <dbReference type="ARBA" id="ARBA00022741"/>
    </source>
</evidence>
<gene>
    <name evidence="11" type="ORF">GALL_105010</name>
</gene>
<dbReference type="NCBIfam" id="TIGR00229">
    <property type="entry name" value="sensory_box"/>
    <property type="match status" value="2"/>
</dbReference>
<evidence type="ECO:0000256" key="4">
    <source>
        <dbReference type="ARBA" id="ARBA00022777"/>
    </source>
</evidence>
<dbReference type="InterPro" id="IPR000014">
    <property type="entry name" value="PAS"/>
</dbReference>
<sequence length="646" mass="72038">MSVAPISEETPHPSALAAAIIRGHHVAPWENSTFLACVREVSGSIVAVNLSFARKFGRPTASWAGRDVTQLIHPEDLQHWRSLVTSLQHAPHRIEHESRWMTAQGWRLLAWEETALLDEKGDVTLYRAIGRDVTRQRQAEDLSFKLTSAVEQSPISIVITDTKGSVQYVNPKYTATNGYSLEEIIEKNIPVLREGFESDDAYRNLIDTVAAGREWRGELRSRRKDGAILWEDIQASPIRNLQGDVSHLLCLREDITDRKRLEEQLRQSQKMESLGTLAGGIAHDFNNMLAIINGYTEVCLARATASNADEALRRYLREVHGAAQRAVSLVQRILTFSRKTEVRTAPVNLNKIVRELGALIAETFPRTITIDFDLDETIGSLSADQSQLQQVIMNLCVNARDAMPKGGRLTLSTRVVAGTELVRLGADTSSRYVCLRVSDTGVGMSHQVRARIFEPFFTTKQESGGTGLGLAVVYGIIANHKGLLDVESTVGQGSSFLVYLPAAEGEAVPLLQTPSRAFGEFPKGNESVLIVEDEMSLRALLRNVLEPCGYQIRLAQDGREAINLIERRDIPIDAILLDLNMPEVHGIEVFKELKRLRPSTKVLIVSGNITKDMKSELNKLGQREFVTKPYRIEDLCLRLRRVLDDK</sequence>
<evidence type="ECO:0000256" key="1">
    <source>
        <dbReference type="ARBA" id="ARBA00022553"/>
    </source>
</evidence>
<keyword evidence="3" id="KW-0547">Nucleotide-binding</keyword>
<dbReference type="PROSITE" id="PS50113">
    <property type="entry name" value="PAC"/>
    <property type="match status" value="1"/>
</dbReference>
<dbReference type="PROSITE" id="PS50109">
    <property type="entry name" value="HIS_KIN"/>
    <property type="match status" value="1"/>
</dbReference>
<feature type="domain" description="Response regulatory" evidence="8">
    <location>
        <begin position="527"/>
        <end position="643"/>
    </location>
</feature>